<accession>A0ABV0ZI84</accession>
<gene>
    <name evidence="1" type="ORF">AMECASPLE_039223</name>
</gene>
<reference evidence="1 2" key="1">
    <citation type="submission" date="2021-06" db="EMBL/GenBank/DDBJ databases">
        <authorList>
            <person name="Palmer J.M."/>
        </authorList>
    </citation>
    <scope>NUCLEOTIDE SEQUENCE [LARGE SCALE GENOMIC DNA]</scope>
    <source>
        <strain evidence="1 2">AS_MEX2019</strain>
        <tissue evidence="1">Muscle</tissue>
    </source>
</reference>
<keyword evidence="2" id="KW-1185">Reference proteome</keyword>
<evidence type="ECO:0000313" key="2">
    <source>
        <dbReference type="Proteomes" id="UP001469553"/>
    </source>
</evidence>
<protein>
    <submittedName>
        <fullName evidence="1">Uncharacterized protein</fullName>
    </submittedName>
</protein>
<name>A0ABV0ZI84_9TELE</name>
<comment type="caution">
    <text evidence="1">The sequence shown here is derived from an EMBL/GenBank/DDBJ whole genome shotgun (WGS) entry which is preliminary data.</text>
</comment>
<organism evidence="1 2">
    <name type="scientific">Ameca splendens</name>
    <dbReference type="NCBI Taxonomy" id="208324"/>
    <lineage>
        <taxon>Eukaryota</taxon>
        <taxon>Metazoa</taxon>
        <taxon>Chordata</taxon>
        <taxon>Craniata</taxon>
        <taxon>Vertebrata</taxon>
        <taxon>Euteleostomi</taxon>
        <taxon>Actinopterygii</taxon>
        <taxon>Neopterygii</taxon>
        <taxon>Teleostei</taxon>
        <taxon>Neoteleostei</taxon>
        <taxon>Acanthomorphata</taxon>
        <taxon>Ovalentaria</taxon>
        <taxon>Atherinomorphae</taxon>
        <taxon>Cyprinodontiformes</taxon>
        <taxon>Goodeidae</taxon>
        <taxon>Ameca</taxon>
    </lineage>
</organism>
<proteinExistence type="predicted"/>
<dbReference type="Proteomes" id="UP001469553">
    <property type="component" value="Unassembled WGS sequence"/>
</dbReference>
<evidence type="ECO:0000313" key="1">
    <source>
        <dbReference type="EMBL" id="MEQ2305569.1"/>
    </source>
</evidence>
<sequence length="173" mass="19278">MLKDVAGSRSLSTVSPDSVTSVTCAQCEPAFICEEHMEPVMNLPILVFSGKYQASCTVLGCEHNPLLWTSGPHTILMESVCNRLCRHMHIPPCTKAEVANLLGNRSVLEVSAHALSCIVCEISGHKRCFRAVLCCCNTVWRSIRYRSPCIKQGKRYLMAQYHPSVFIFCFLPL</sequence>
<dbReference type="EMBL" id="JAHRIP010064385">
    <property type="protein sequence ID" value="MEQ2305569.1"/>
    <property type="molecule type" value="Genomic_DNA"/>
</dbReference>